<dbReference type="SMART" id="SM00360">
    <property type="entry name" value="RRM"/>
    <property type="match status" value="1"/>
</dbReference>
<proteinExistence type="predicted"/>
<dbReference type="Proteomes" id="UP001165190">
    <property type="component" value="Unassembled WGS sequence"/>
</dbReference>
<dbReference type="SUPFAM" id="SSF54928">
    <property type="entry name" value="RNA-binding domain, RBD"/>
    <property type="match status" value="1"/>
</dbReference>
<reference evidence="4" key="1">
    <citation type="submission" date="2023-05" db="EMBL/GenBank/DDBJ databases">
        <title>Genome and transcriptome analyses reveal genes involved in the formation of fine ridges on petal epidermal cells in Hibiscus trionum.</title>
        <authorList>
            <person name="Koshimizu S."/>
            <person name="Masuda S."/>
            <person name="Ishii T."/>
            <person name="Shirasu K."/>
            <person name="Hoshino A."/>
            <person name="Arita M."/>
        </authorList>
    </citation>
    <scope>NUCLEOTIDE SEQUENCE</scope>
    <source>
        <strain evidence="4">Hamamatsu line</strain>
    </source>
</reference>
<dbReference type="GO" id="GO:0003723">
    <property type="term" value="F:RNA binding"/>
    <property type="evidence" value="ECO:0007669"/>
    <property type="project" value="UniProtKB-UniRule"/>
</dbReference>
<dbReference type="InterPro" id="IPR012677">
    <property type="entry name" value="Nucleotide-bd_a/b_plait_sf"/>
</dbReference>
<evidence type="ECO:0000313" key="5">
    <source>
        <dbReference type="Proteomes" id="UP001165190"/>
    </source>
</evidence>
<comment type="caution">
    <text evidence="4">The sequence shown here is derived from an EMBL/GenBank/DDBJ whole genome shotgun (WGS) entry which is preliminary data.</text>
</comment>
<evidence type="ECO:0000256" key="2">
    <source>
        <dbReference type="SAM" id="MobiDB-lite"/>
    </source>
</evidence>
<organism evidence="4 5">
    <name type="scientific">Hibiscus trionum</name>
    <name type="common">Flower of an hour</name>
    <dbReference type="NCBI Taxonomy" id="183268"/>
    <lineage>
        <taxon>Eukaryota</taxon>
        <taxon>Viridiplantae</taxon>
        <taxon>Streptophyta</taxon>
        <taxon>Embryophyta</taxon>
        <taxon>Tracheophyta</taxon>
        <taxon>Spermatophyta</taxon>
        <taxon>Magnoliopsida</taxon>
        <taxon>eudicotyledons</taxon>
        <taxon>Gunneridae</taxon>
        <taxon>Pentapetalae</taxon>
        <taxon>rosids</taxon>
        <taxon>malvids</taxon>
        <taxon>Malvales</taxon>
        <taxon>Malvaceae</taxon>
        <taxon>Malvoideae</taxon>
        <taxon>Hibiscus</taxon>
    </lineage>
</organism>
<dbReference type="AlphaFoldDB" id="A0A9W7HWB1"/>
<protein>
    <recommendedName>
        <fullName evidence="3">RRM domain-containing protein</fullName>
    </recommendedName>
</protein>
<sequence>MRSGSARGRVRAPILRRLGVSIFIDNVSKRIHPRTLKEALSGFGVVADTYIAYWNRRRRNNPITFAFARFSSEGEAIAAVREGNGRMMDGFRVNMFLADQKEKNHVTERSQLENGSSRPRTRVVGARKNGSWRDGRSFKDVLLGAKGGNLKDGIMRAKDGDKKARDGLNGYMNVEEWIRVQVMEKEDFDKENGVSQSASVLH</sequence>
<dbReference type="InterPro" id="IPR000504">
    <property type="entry name" value="RRM_dom"/>
</dbReference>
<dbReference type="CDD" id="cd00590">
    <property type="entry name" value="RRM_SF"/>
    <property type="match status" value="1"/>
</dbReference>
<dbReference type="PROSITE" id="PS50102">
    <property type="entry name" value="RRM"/>
    <property type="match status" value="1"/>
</dbReference>
<keyword evidence="1" id="KW-0694">RNA-binding</keyword>
<dbReference type="Pfam" id="PF00076">
    <property type="entry name" value="RRM_1"/>
    <property type="match status" value="1"/>
</dbReference>
<feature type="domain" description="RRM" evidence="3">
    <location>
        <begin position="20"/>
        <end position="100"/>
    </location>
</feature>
<dbReference type="InterPro" id="IPR035979">
    <property type="entry name" value="RBD_domain_sf"/>
</dbReference>
<accession>A0A9W7HWB1</accession>
<name>A0A9W7HWB1_HIBTR</name>
<evidence type="ECO:0000313" key="4">
    <source>
        <dbReference type="EMBL" id="GMI85574.1"/>
    </source>
</evidence>
<feature type="region of interest" description="Disordered" evidence="2">
    <location>
        <begin position="106"/>
        <end position="131"/>
    </location>
</feature>
<dbReference type="OrthoDB" id="439808at2759"/>
<evidence type="ECO:0000259" key="3">
    <source>
        <dbReference type="PROSITE" id="PS50102"/>
    </source>
</evidence>
<gene>
    <name evidence="4" type="ORF">HRI_002226700</name>
</gene>
<keyword evidence="5" id="KW-1185">Reference proteome</keyword>
<dbReference type="Gene3D" id="3.30.70.330">
    <property type="match status" value="1"/>
</dbReference>
<evidence type="ECO:0000256" key="1">
    <source>
        <dbReference type="PROSITE-ProRule" id="PRU00176"/>
    </source>
</evidence>
<dbReference type="EMBL" id="BSYR01000020">
    <property type="protein sequence ID" value="GMI85574.1"/>
    <property type="molecule type" value="Genomic_DNA"/>
</dbReference>